<comment type="similarity">
    <text evidence="1">Belongs to the relA/spoT family.</text>
</comment>
<dbReference type="Pfam" id="PF13328">
    <property type="entry name" value="HD_4"/>
    <property type="match status" value="1"/>
</dbReference>
<accession>A0A8D5FXZ5</accession>
<evidence type="ECO:0000313" key="6">
    <source>
        <dbReference type="EMBL" id="BCM23795.1"/>
    </source>
</evidence>
<dbReference type="KEGG" id="mpau:ZMTM_00540"/>
<dbReference type="Proteomes" id="UP000826722">
    <property type="component" value="Chromosome"/>
</dbReference>
<dbReference type="PANTHER" id="PTHR21262:SF36">
    <property type="entry name" value="BIFUNCTIONAL (P)PPGPP SYNTHASE_HYDROLASE SPOT"/>
    <property type="match status" value="1"/>
</dbReference>
<feature type="domain" description="HD" evidence="4">
    <location>
        <begin position="68"/>
        <end position="167"/>
    </location>
</feature>
<name>A0A8D5FXZ5_9PROT</name>
<dbReference type="InterPro" id="IPR045865">
    <property type="entry name" value="ACT-like_dom_sf"/>
</dbReference>
<dbReference type="InterPro" id="IPR012675">
    <property type="entry name" value="Beta-grasp_dom_sf"/>
</dbReference>
<dbReference type="Pfam" id="PF02824">
    <property type="entry name" value="TGS"/>
    <property type="match status" value="1"/>
</dbReference>
<dbReference type="AlphaFoldDB" id="A0A8D5FXZ5"/>
<dbReference type="CDD" id="cd00077">
    <property type="entry name" value="HDc"/>
    <property type="match status" value="1"/>
</dbReference>
<feature type="domain" description="ACT" evidence="3">
    <location>
        <begin position="657"/>
        <end position="731"/>
    </location>
</feature>
<dbReference type="GO" id="GO:0005886">
    <property type="term" value="C:plasma membrane"/>
    <property type="evidence" value="ECO:0007669"/>
    <property type="project" value="TreeGrafter"/>
</dbReference>
<dbReference type="InterPro" id="IPR002912">
    <property type="entry name" value="ACT_dom"/>
</dbReference>
<feature type="region of interest" description="Disordered" evidence="2">
    <location>
        <begin position="1"/>
        <end position="21"/>
    </location>
</feature>
<dbReference type="FunFam" id="1.10.3210.10:FF:000001">
    <property type="entry name" value="GTP pyrophosphokinase RelA"/>
    <property type="match status" value="1"/>
</dbReference>
<evidence type="ECO:0000256" key="1">
    <source>
        <dbReference type="RuleBase" id="RU003847"/>
    </source>
</evidence>
<dbReference type="PANTHER" id="PTHR21262">
    <property type="entry name" value="GUANOSINE-3',5'-BIS DIPHOSPHATE 3'-PYROPHOSPHOHYDROLASE"/>
    <property type="match status" value="1"/>
</dbReference>
<evidence type="ECO:0000259" key="4">
    <source>
        <dbReference type="PROSITE" id="PS51831"/>
    </source>
</evidence>
<dbReference type="Pfam" id="PF13291">
    <property type="entry name" value="ACT_4"/>
    <property type="match status" value="1"/>
</dbReference>
<evidence type="ECO:0000256" key="2">
    <source>
        <dbReference type="SAM" id="MobiDB-lite"/>
    </source>
</evidence>
<dbReference type="SUPFAM" id="SSF81271">
    <property type="entry name" value="TGS-like"/>
    <property type="match status" value="1"/>
</dbReference>
<dbReference type="CDD" id="cd04876">
    <property type="entry name" value="ACT_RelA-SpoT"/>
    <property type="match status" value="1"/>
</dbReference>
<dbReference type="InterPro" id="IPR043519">
    <property type="entry name" value="NT_sf"/>
</dbReference>
<dbReference type="InterPro" id="IPR006674">
    <property type="entry name" value="HD_domain"/>
</dbReference>
<dbReference type="InterPro" id="IPR004095">
    <property type="entry name" value="TGS"/>
</dbReference>
<dbReference type="SMART" id="SM00471">
    <property type="entry name" value="HDc"/>
    <property type="match status" value="1"/>
</dbReference>
<dbReference type="EMBL" id="AP024110">
    <property type="protein sequence ID" value="BCM23795.1"/>
    <property type="molecule type" value="Genomic_DNA"/>
</dbReference>
<organism evidence="6 7">
    <name type="scientific">Methyloradius palustris</name>
    <dbReference type="NCBI Taxonomy" id="2778876"/>
    <lineage>
        <taxon>Bacteria</taxon>
        <taxon>Pseudomonadati</taxon>
        <taxon>Pseudomonadota</taxon>
        <taxon>Betaproteobacteria</taxon>
        <taxon>Nitrosomonadales</taxon>
        <taxon>Methylophilaceae</taxon>
        <taxon>Methyloradius</taxon>
    </lineage>
</organism>
<dbReference type="FunFam" id="3.30.460.10:FF:000001">
    <property type="entry name" value="GTP pyrophosphokinase RelA"/>
    <property type="match status" value="1"/>
</dbReference>
<protein>
    <submittedName>
        <fullName evidence="6">Guanosine-3',5'-bis(Diphosphate) 3'-pyrophosphohydrolase</fullName>
    </submittedName>
</protein>
<dbReference type="InterPro" id="IPR045600">
    <property type="entry name" value="RelA/SpoT_AH_RIS"/>
</dbReference>
<reference evidence="6" key="1">
    <citation type="journal article" date="2021" name="Arch. Microbiol.">
        <title>Methyloradius palustris gen. nov., sp. nov., a methanol-oxidizing bacterium isolated from snow.</title>
        <authorList>
            <person name="Miyadera T."/>
            <person name="Kojima H."/>
            <person name="Fukui M."/>
        </authorList>
    </citation>
    <scope>NUCLEOTIDE SEQUENCE</scope>
    <source>
        <strain evidence="6">Zm11</strain>
    </source>
</reference>
<sequence>MAKSAVKRQQEPSKPTVAPLLPADSEESQLTILLRQYLKFEDIAQVWEAYRFSAKAHEGQTRKSGEPYITHPVSVACVLAGLHLDVPTLIAALLHDVVEDTGVTKQQVADQFGKQVAELVDGLSKLDKIEFQSATQAQAENFRKMLLAMSQDVRVILVKLADRLHNMQTLEVMAPEKRRRIARETLDIYAPIANRLGLNSIYQELEDLSFKYLYPMRFRVISKAILAARGNRKEVVGKILDALKLRLKEMNVEADITGREKHLYSIYKKMTGKTVTFSQIYDIYGFRVIVKDLPTCYLALGILHGLYKPIPGKFKDYIAIPKANGYQSLHTTLFGPFGTPIEVQIRSGEMHNIADAGVAAHWLYKTTDAHLTALQQQTHQWLQRLLDIQSESADSLEFLEHFKVDLFPDEVYVFTPKGKIMALPKGATAVDFAYAVHTDIGNRCVAVKINQELAPLRTELHNGDHLEIITAAHAHPNPAWLNYVVSGKARAHIRHFLKSMQSTESAHLGERMLNQALRALHADPAAIHDAQWQKLLRDYGAKNKEEILTDIGLGKRLNVMVAHQLLAVTDEQVEGPIRQSNKPLGSITIRGSEGMAVQFAQCCRPIPGDPILGFINKDKGLIIHTHDCQAIRKFRVDPEKWLDVEWDPDTKKLFKVNLKLAAANQRGMLAKIAAGIADAGSNIDNVSMESDDTSYTTMNFTVQVENRAHLADLMRRLRKIPDVVRINRVKGAGQEQKIQ</sequence>
<dbReference type="InterPro" id="IPR004811">
    <property type="entry name" value="RelA/Spo_fam"/>
</dbReference>
<evidence type="ECO:0000259" key="5">
    <source>
        <dbReference type="PROSITE" id="PS51880"/>
    </source>
</evidence>
<dbReference type="GO" id="GO:0015949">
    <property type="term" value="P:nucleobase-containing small molecule interconversion"/>
    <property type="evidence" value="ECO:0007669"/>
    <property type="project" value="UniProtKB-ARBA"/>
</dbReference>
<dbReference type="InterPro" id="IPR007685">
    <property type="entry name" value="RelA_SpoT"/>
</dbReference>
<dbReference type="GO" id="GO:0015969">
    <property type="term" value="P:guanosine tetraphosphate metabolic process"/>
    <property type="evidence" value="ECO:0007669"/>
    <property type="project" value="InterPro"/>
</dbReference>
<dbReference type="SUPFAM" id="SSF81301">
    <property type="entry name" value="Nucleotidyltransferase"/>
    <property type="match status" value="1"/>
</dbReference>
<dbReference type="Gene3D" id="1.10.3210.10">
    <property type="entry name" value="Hypothetical protein af1432"/>
    <property type="match status" value="1"/>
</dbReference>
<dbReference type="Pfam" id="PF04607">
    <property type="entry name" value="RelA_SpoT"/>
    <property type="match status" value="1"/>
</dbReference>
<dbReference type="GO" id="GO:0008728">
    <property type="term" value="F:GTP diphosphokinase activity"/>
    <property type="evidence" value="ECO:0007669"/>
    <property type="project" value="TreeGrafter"/>
</dbReference>
<proteinExistence type="inferred from homology"/>
<dbReference type="SMART" id="SM00954">
    <property type="entry name" value="RelA_SpoT"/>
    <property type="match status" value="1"/>
</dbReference>
<comment type="function">
    <text evidence="1">In eubacteria ppGpp (guanosine 3'-diphosphate 5'-diphosphate) is a mediator of the stringent response that coordinates a variety of cellular activities in response to changes in nutritional abundance.</text>
</comment>
<dbReference type="Gene3D" id="3.30.460.10">
    <property type="entry name" value="Beta Polymerase, domain 2"/>
    <property type="match status" value="1"/>
</dbReference>
<dbReference type="GO" id="GO:0008893">
    <property type="term" value="F:guanosine-3',5'-bis(diphosphate) 3'-diphosphatase activity"/>
    <property type="evidence" value="ECO:0007669"/>
    <property type="project" value="TreeGrafter"/>
</dbReference>
<dbReference type="InterPro" id="IPR012676">
    <property type="entry name" value="TGS-like"/>
</dbReference>
<dbReference type="PROSITE" id="PS51880">
    <property type="entry name" value="TGS"/>
    <property type="match status" value="1"/>
</dbReference>
<evidence type="ECO:0000259" key="3">
    <source>
        <dbReference type="PROSITE" id="PS51671"/>
    </source>
</evidence>
<dbReference type="GO" id="GO:0042594">
    <property type="term" value="P:response to starvation"/>
    <property type="evidence" value="ECO:0007669"/>
    <property type="project" value="TreeGrafter"/>
</dbReference>
<dbReference type="CDD" id="cd01668">
    <property type="entry name" value="TGS_RSH"/>
    <property type="match status" value="1"/>
</dbReference>
<evidence type="ECO:0000313" key="7">
    <source>
        <dbReference type="Proteomes" id="UP000826722"/>
    </source>
</evidence>
<dbReference type="FunFam" id="3.10.20.30:FF:000002">
    <property type="entry name" value="GTP pyrophosphokinase (RelA/SpoT)"/>
    <property type="match status" value="1"/>
</dbReference>
<dbReference type="CDD" id="cd05399">
    <property type="entry name" value="NT_Rel-Spo_like"/>
    <property type="match status" value="1"/>
</dbReference>
<dbReference type="SUPFAM" id="SSF55021">
    <property type="entry name" value="ACT-like"/>
    <property type="match status" value="1"/>
</dbReference>
<dbReference type="SUPFAM" id="SSF109604">
    <property type="entry name" value="HD-domain/PDEase-like"/>
    <property type="match status" value="1"/>
</dbReference>
<dbReference type="PROSITE" id="PS51671">
    <property type="entry name" value="ACT"/>
    <property type="match status" value="1"/>
</dbReference>
<dbReference type="Pfam" id="PF19296">
    <property type="entry name" value="RelA_AH_RIS"/>
    <property type="match status" value="2"/>
</dbReference>
<gene>
    <name evidence="6" type="ORF">ZMTM_00540</name>
</gene>
<dbReference type="NCBIfam" id="TIGR00691">
    <property type="entry name" value="spoT_relA"/>
    <property type="match status" value="1"/>
</dbReference>
<dbReference type="Gene3D" id="3.10.20.30">
    <property type="match status" value="1"/>
</dbReference>
<dbReference type="Gene3D" id="3.30.70.260">
    <property type="match status" value="1"/>
</dbReference>
<feature type="domain" description="TGS" evidence="5">
    <location>
        <begin position="409"/>
        <end position="470"/>
    </location>
</feature>
<dbReference type="InterPro" id="IPR033655">
    <property type="entry name" value="TGS_RelA/SpoT"/>
</dbReference>
<dbReference type="InterPro" id="IPR003607">
    <property type="entry name" value="HD/PDEase_dom"/>
</dbReference>
<keyword evidence="7" id="KW-1185">Reference proteome</keyword>
<dbReference type="RefSeq" id="WP_221765508.1">
    <property type="nucleotide sequence ID" value="NZ_AP024110.1"/>
</dbReference>
<dbReference type="PROSITE" id="PS51831">
    <property type="entry name" value="HD"/>
    <property type="match status" value="1"/>
</dbReference>